<dbReference type="AlphaFoldDB" id="A0AAD9QXX9"/>
<dbReference type="Proteomes" id="UP001249851">
    <property type="component" value="Unassembled WGS sequence"/>
</dbReference>
<evidence type="ECO:0000313" key="2">
    <source>
        <dbReference type="Proteomes" id="UP001249851"/>
    </source>
</evidence>
<gene>
    <name evidence="1" type="ORF">P5673_006379</name>
</gene>
<name>A0AAD9QXX9_ACRCE</name>
<keyword evidence="2" id="KW-1185">Reference proteome</keyword>
<organism evidence="1 2">
    <name type="scientific">Acropora cervicornis</name>
    <name type="common">Staghorn coral</name>
    <dbReference type="NCBI Taxonomy" id="6130"/>
    <lineage>
        <taxon>Eukaryota</taxon>
        <taxon>Metazoa</taxon>
        <taxon>Cnidaria</taxon>
        <taxon>Anthozoa</taxon>
        <taxon>Hexacorallia</taxon>
        <taxon>Scleractinia</taxon>
        <taxon>Astrocoeniina</taxon>
        <taxon>Acroporidae</taxon>
        <taxon>Acropora</taxon>
    </lineage>
</organism>
<reference evidence="1" key="2">
    <citation type="journal article" date="2023" name="Science">
        <title>Genomic signatures of disease resistance in endangered staghorn corals.</title>
        <authorList>
            <person name="Vollmer S.V."/>
            <person name="Selwyn J.D."/>
            <person name="Despard B.A."/>
            <person name="Roesel C.L."/>
        </authorList>
    </citation>
    <scope>NUCLEOTIDE SEQUENCE</scope>
    <source>
        <strain evidence="1">K2</strain>
    </source>
</reference>
<reference evidence="1" key="1">
    <citation type="journal article" date="2023" name="G3 (Bethesda)">
        <title>Whole genome assembly and annotation of the endangered Caribbean coral Acropora cervicornis.</title>
        <authorList>
            <person name="Selwyn J.D."/>
            <person name="Vollmer S.V."/>
        </authorList>
    </citation>
    <scope>NUCLEOTIDE SEQUENCE</scope>
    <source>
        <strain evidence="1">K2</strain>
    </source>
</reference>
<evidence type="ECO:0000313" key="1">
    <source>
        <dbReference type="EMBL" id="KAK2569445.1"/>
    </source>
</evidence>
<accession>A0AAD9QXX9</accession>
<comment type="caution">
    <text evidence="1">The sequence shown here is derived from an EMBL/GenBank/DDBJ whole genome shotgun (WGS) entry which is preliminary data.</text>
</comment>
<protein>
    <submittedName>
        <fullName evidence="1">Uncharacterized protein</fullName>
    </submittedName>
</protein>
<sequence length="84" mass="9253">MNWLSGCWLVSSNLVEAISQSDSFDSLSTTTTSEDGGAGLPRDPFTIPKIDMSKFVFIAVSVHGRHQMVKEVICRYSLHEISSC</sequence>
<dbReference type="EMBL" id="JARQWQ010000010">
    <property type="protein sequence ID" value="KAK2569445.1"/>
    <property type="molecule type" value="Genomic_DNA"/>
</dbReference>
<proteinExistence type="predicted"/>